<sequence>MSNTVNVELRKLFAPHVDSFDFFLDEGLSQAILLSPKTYATSAQGEVLEMWFSDPIIGSPIKHGLDQSSRILYPRECRESKITYSSSITITINARFNDVDILRVEKRICTIPIMVMSKKCRLKGLNSDELVQLGEEMNECGGYFIINGLEKLIRMIIIPRRNYPLAYQRNKFIQKGRNFTNFAVQMRCVREDQSSSTIVMHYLVDGTVRLRFKLRRQDFFLPVVLAMRAFADVTDKQIFDDVSQGEVGNSFILSCLEVILMQCHENKCFTKRESLAYIGKLFRAQ</sequence>
<evidence type="ECO:0000259" key="10">
    <source>
        <dbReference type="Pfam" id="PF04563"/>
    </source>
</evidence>
<evidence type="ECO:0000256" key="1">
    <source>
        <dbReference type="ARBA" id="ARBA00004123"/>
    </source>
</evidence>
<keyword evidence="7" id="KW-0804">Transcription</keyword>
<dbReference type="EMBL" id="SNRW01033649">
    <property type="protein sequence ID" value="KAA6356030.1"/>
    <property type="molecule type" value="Genomic_DNA"/>
</dbReference>
<accession>A0A5J4TEG0</accession>
<dbReference type="GO" id="GO:0003899">
    <property type="term" value="F:DNA-directed RNA polymerase activity"/>
    <property type="evidence" value="ECO:0007669"/>
    <property type="project" value="UniProtKB-EC"/>
</dbReference>
<dbReference type="GO" id="GO:0006351">
    <property type="term" value="P:DNA-templated transcription"/>
    <property type="evidence" value="ECO:0007669"/>
    <property type="project" value="InterPro"/>
</dbReference>
<dbReference type="EC" id="2.7.7.6" evidence="3"/>
<evidence type="ECO:0000256" key="5">
    <source>
        <dbReference type="ARBA" id="ARBA00022679"/>
    </source>
</evidence>
<dbReference type="Gene3D" id="3.90.1110.10">
    <property type="entry name" value="RNA polymerase Rpb2, domain 2"/>
    <property type="match status" value="1"/>
</dbReference>
<comment type="caution">
    <text evidence="11">The sequence shown here is derived from an EMBL/GenBank/DDBJ whole genome shotgun (WGS) entry which is preliminary data.</text>
</comment>
<evidence type="ECO:0000259" key="9">
    <source>
        <dbReference type="Pfam" id="PF04561"/>
    </source>
</evidence>
<evidence type="ECO:0000256" key="6">
    <source>
        <dbReference type="ARBA" id="ARBA00022695"/>
    </source>
</evidence>
<dbReference type="Pfam" id="PF04561">
    <property type="entry name" value="RNA_pol_Rpb2_2"/>
    <property type="match status" value="1"/>
</dbReference>
<evidence type="ECO:0000256" key="7">
    <source>
        <dbReference type="ARBA" id="ARBA00023163"/>
    </source>
</evidence>
<protein>
    <recommendedName>
        <fullName evidence="3">DNA-directed RNA polymerase</fullName>
        <ecNumber evidence="3">2.7.7.6</ecNumber>
    </recommendedName>
</protein>
<dbReference type="GO" id="GO:0032549">
    <property type="term" value="F:ribonucleoside binding"/>
    <property type="evidence" value="ECO:0007669"/>
    <property type="project" value="InterPro"/>
</dbReference>
<reference evidence="11 12" key="1">
    <citation type="submission" date="2019-03" db="EMBL/GenBank/DDBJ databases">
        <title>Single cell metagenomics reveals metabolic interactions within the superorganism composed of flagellate Streblomastix strix and complex community of Bacteroidetes bacteria on its surface.</title>
        <authorList>
            <person name="Treitli S.C."/>
            <person name="Kolisko M."/>
            <person name="Husnik F."/>
            <person name="Keeling P."/>
            <person name="Hampl V."/>
        </authorList>
    </citation>
    <scope>NUCLEOTIDE SEQUENCE [LARGE SCALE GENOMIC DNA]</scope>
    <source>
        <strain evidence="11">ST1C</strain>
    </source>
</reference>
<organism evidence="11 12">
    <name type="scientific">Streblomastix strix</name>
    <dbReference type="NCBI Taxonomy" id="222440"/>
    <lineage>
        <taxon>Eukaryota</taxon>
        <taxon>Metamonada</taxon>
        <taxon>Preaxostyla</taxon>
        <taxon>Oxymonadida</taxon>
        <taxon>Streblomastigidae</taxon>
        <taxon>Streblomastix</taxon>
    </lineage>
</organism>
<evidence type="ECO:0000256" key="2">
    <source>
        <dbReference type="ARBA" id="ARBA00006835"/>
    </source>
</evidence>
<dbReference type="PANTHER" id="PTHR20856">
    <property type="entry name" value="DNA-DIRECTED RNA POLYMERASE I SUBUNIT 2"/>
    <property type="match status" value="1"/>
</dbReference>
<feature type="domain" description="RNA polymerase beta subunit protrusion" evidence="10">
    <location>
        <begin position="12"/>
        <end position="158"/>
    </location>
</feature>
<feature type="non-terminal residue" evidence="11">
    <location>
        <position position="285"/>
    </location>
</feature>
<dbReference type="Pfam" id="PF04563">
    <property type="entry name" value="RNA_pol_Rpb2_1"/>
    <property type="match status" value="1"/>
</dbReference>
<dbReference type="InterPro" id="IPR015712">
    <property type="entry name" value="DNA-dir_RNA_pol_su2"/>
</dbReference>
<keyword evidence="5" id="KW-0808">Transferase</keyword>
<evidence type="ECO:0000313" key="11">
    <source>
        <dbReference type="EMBL" id="KAA6356030.1"/>
    </source>
</evidence>
<comment type="subcellular location">
    <subcellularLocation>
        <location evidence="1">Nucleus</location>
    </subcellularLocation>
</comment>
<dbReference type="SUPFAM" id="SSF64484">
    <property type="entry name" value="beta and beta-prime subunits of DNA dependent RNA-polymerase"/>
    <property type="match status" value="1"/>
</dbReference>
<dbReference type="GO" id="GO:0000428">
    <property type="term" value="C:DNA-directed RNA polymerase complex"/>
    <property type="evidence" value="ECO:0007669"/>
    <property type="project" value="UniProtKB-KW"/>
</dbReference>
<comment type="similarity">
    <text evidence="2">Belongs to the RNA polymerase beta chain family.</text>
</comment>
<keyword evidence="6" id="KW-0548">Nucleotidyltransferase</keyword>
<dbReference type="Gene3D" id="3.90.1100.10">
    <property type="match status" value="1"/>
</dbReference>
<dbReference type="AlphaFoldDB" id="A0A5J4TEG0"/>
<dbReference type="GO" id="GO:0003677">
    <property type="term" value="F:DNA binding"/>
    <property type="evidence" value="ECO:0007669"/>
    <property type="project" value="InterPro"/>
</dbReference>
<evidence type="ECO:0000256" key="8">
    <source>
        <dbReference type="ARBA" id="ARBA00023242"/>
    </source>
</evidence>
<feature type="domain" description="RNA polymerase Rpb2" evidence="9">
    <location>
        <begin position="182"/>
        <end position="283"/>
    </location>
</feature>
<dbReference type="FunFam" id="3.90.1100.10:FF:000008">
    <property type="entry name" value="DNA-directed RNA polymerase subunit beta"/>
    <property type="match status" value="1"/>
</dbReference>
<dbReference type="InterPro" id="IPR037034">
    <property type="entry name" value="RNA_pol_Rpb2_2_sf"/>
</dbReference>
<gene>
    <name evidence="11" type="ORF">EZS28_048443</name>
</gene>
<dbReference type="InterPro" id="IPR007644">
    <property type="entry name" value="RNA_pol_bsu_protrusion"/>
</dbReference>
<proteinExistence type="inferred from homology"/>
<evidence type="ECO:0000256" key="3">
    <source>
        <dbReference type="ARBA" id="ARBA00012418"/>
    </source>
</evidence>
<dbReference type="GO" id="GO:0005634">
    <property type="term" value="C:nucleus"/>
    <property type="evidence" value="ECO:0007669"/>
    <property type="project" value="UniProtKB-SubCell"/>
</dbReference>
<dbReference type="InterPro" id="IPR007642">
    <property type="entry name" value="RNA_pol_Rpb2_2"/>
</dbReference>
<evidence type="ECO:0000256" key="4">
    <source>
        <dbReference type="ARBA" id="ARBA00022478"/>
    </source>
</evidence>
<evidence type="ECO:0000313" key="12">
    <source>
        <dbReference type="Proteomes" id="UP000324800"/>
    </source>
</evidence>
<keyword evidence="8" id="KW-0539">Nucleus</keyword>
<keyword evidence="4 11" id="KW-0240">DNA-directed RNA polymerase</keyword>
<dbReference type="Proteomes" id="UP000324800">
    <property type="component" value="Unassembled WGS sequence"/>
</dbReference>
<dbReference type="OrthoDB" id="10248617at2759"/>
<name>A0A5J4TEG0_9EUKA</name>